<dbReference type="AlphaFoldDB" id="A0ABD3I1E6"/>
<accession>A0ABD3I1E6</accession>
<gene>
    <name evidence="1" type="ORF">R1sor_011636</name>
</gene>
<evidence type="ECO:0000313" key="1">
    <source>
        <dbReference type="EMBL" id="KAL3697560.1"/>
    </source>
</evidence>
<organism evidence="1 2">
    <name type="scientific">Riccia sorocarpa</name>
    <dbReference type="NCBI Taxonomy" id="122646"/>
    <lineage>
        <taxon>Eukaryota</taxon>
        <taxon>Viridiplantae</taxon>
        <taxon>Streptophyta</taxon>
        <taxon>Embryophyta</taxon>
        <taxon>Marchantiophyta</taxon>
        <taxon>Marchantiopsida</taxon>
        <taxon>Marchantiidae</taxon>
        <taxon>Marchantiales</taxon>
        <taxon>Ricciaceae</taxon>
        <taxon>Riccia</taxon>
    </lineage>
</organism>
<proteinExistence type="predicted"/>
<reference evidence="1 2" key="1">
    <citation type="submission" date="2024-09" db="EMBL/GenBank/DDBJ databases">
        <title>Chromosome-scale assembly of Riccia sorocarpa.</title>
        <authorList>
            <person name="Paukszto L."/>
        </authorList>
    </citation>
    <scope>NUCLEOTIDE SEQUENCE [LARGE SCALE GENOMIC DNA]</scope>
    <source>
        <strain evidence="1">LP-2024</strain>
        <tissue evidence="1">Aerial parts of the thallus</tissue>
    </source>
</reference>
<dbReference type="EMBL" id="JBJQOH010000002">
    <property type="protein sequence ID" value="KAL3697560.1"/>
    <property type="molecule type" value="Genomic_DNA"/>
</dbReference>
<sequence length="229" mass="25724">MACCKQTARKVPIETVTVDLSETTPLNFSPSAVPLSGKVTLRRLDPGDPDFSRYTWGAGASITTDAMAAERWPLPSDLKMKIDLHNEPGLVSWVVDYFKHGRSPPEIVLRLKGPEVVRKETKVKEVGIVCFTRPNDAGLEIWFEVLKNKHIKRTILPMVTWEHDDLLPKGKGGVQDISDDIGTNDKYSEALSSLRFKLLFENKSHSSMWEFLELCHTYSVDLTQLGKVA</sequence>
<protein>
    <submittedName>
        <fullName evidence="1">Uncharacterized protein</fullName>
    </submittedName>
</protein>
<comment type="caution">
    <text evidence="1">The sequence shown here is derived from an EMBL/GenBank/DDBJ whole genome shotgun (WGS) entry which is preliminary data.</text>
</comment>
<dbReference type="Proteomes" id="UP001633002">
    <property type="component" value="Unassembled WGS sequence"/>
</dbReference>
<evidence type="ECO:0000313" key="2">
    <source>
        <dbReference type="Proteomes" id="UP001633002"/>
    </source>
</evidence>
<name>A0ABD3I1E6_9MARC</name>
<keyword evidence="2" id="KW-1185">Reference proteome</keyword>